<proteinExistence type="predicted"/>
<dbReference type="SUPFAM" id="SSF52058">
    <property type="entry name" value="L domain-like"/>
    <property type="match status" value="1"/>
</dbReference>
<dbReference type="Pfam" id="PF25019">
    <property type="entry name" value="LRR_R13L1-DRL21"/>
    <property type="match status" value="1"/>
</dbReference>
<evidence type="ECO:0000313" key="2">
    <source>
        <dbReference type="EMBL" id="CAD1835578.1"/>
    </source>
</evidence>
<reference evidence="2" key="1">
    <citation type="submission" date="2020-07" db="EMBL/GenBank/DDBJ databases">
        <authorList>
            <person name="Lin J."/>
        </authorList>
    </citation>
    <scope>NUCLEOTIDE SEQUENCE</scope>
</reference>
<dbReference type="AlphaFoldDB" id="A0A6V7PY00"/>
<dbReference type="Gene3D" id="3.80.10.10">
    <property type="entry name" value="Ribonuclease Inhibitor"/>
    <property type="match status" value="2"/>
</dbReference>
<evidence type="ECO:0000259" key="1">
    <source>
        <dbReference type="Pfam" id="PF25019"/>
    </source>
</evidence>
<dbReference type="PANTHER" id="PTHR47186">
    <property type="entry name" value="LEUCINE-RICH REPEAT-CONTAINING PROTEIN 57"/>
    <property type="match status" value="1"/>
</dbReference>
<accession>A0A6V7PY00</accession>
<dbReference type="PANTHER" id="PTHR47186:SF3">
    <property type="entry name" value="OS09G0267800 PROTEIN"/>
    <property type="match status" value="1"/>
</dbReference>
<dbReference type="EMBL" id="LR862153">
    <property type="protein sequence ID" value="CAD1835578.1"/>
    <property type="molecule type" value="Genomic_DNA"/>
</dbReference>
<organism evidence="2">
    <name type="scientific">Ananas comosus var. bracteatus</name>
    <name type="common">red pineapple</name>
    <dbReference type="NCBI Taxonomy" id="296719"/>
    <lineage>
        <taxon>Eukaryota</taxon>
        <taxon>Viridiplantae</taxon>
        <taxon>Streptophyta</taxon>
        <taxon>Embryophyta</taxon>
        <taxon>Tracheophyta</taxon>
        <taxon>Spermatophyta</taxon>
        <taxon>Magnoliopsida</taxon>
        <taxon>Liliopsida</taxon>
        <taxon>Poales</taxon>
        <taxon>Bromeliaceae</taxon>
        <taxon>Bromelioideae</taxon>
        <taxon>Ananas</taxon>
    </lineage>
</organism>
<dbReference type="InterPro" id="IPR056789">
    <property type="entry name" value="LRR_R13L1-DRL21"/>
</dbReference>
<dbReference type="SUPFAM" id="SSF52047">
    <property type="entry name" value="RNI-like"/>
    <property type="match status" value="1"/>
</dbReference>
<protein>
    <recommendedName>
        <fullName evidence="1">R13L1/DRL21-like LRR repeat region domain-containing protein</fullName>
    </recommendedName>
</protein>
<name>A0A6V7PY00_ANACO</name>
<feature type="domain" description="R13L1/DRL21-like LRR repeat region" evidence="1">
    <location>
        <begin position="2"/>
        <end position="99"/>
    </location>
</feature>
<gene>
    <name evidence="2" type="ORF">CB5_LOCUS18789</name>
</gene>
<sequence length="406" mass="46436">MEADLKNKEYLNALCLNRKPDVKGHCDPEEQMFEGLEPHYNLKELTIQHYGGATLPNWLAKKQHLTNLESVYLSNCARCASLPPLGQLPFLKILHVNTMPAVKQIGVEFYGDAYQVFPSLEDLMFTDMKEWEEWSHSEDRQFFPRLRKLRIFTCWKLRNVPLHYLGSAVTELRIRGCGDLGGGLPRCLQSLTSLVVLELSNYPHRTSVCLSNLRHLELLKLGWSEFSLLTGFRSLTSLKDLQIEGCPKLNDFMQTELPYEDADLRSLSFFSTDDIPFNNVWITLGTARSLRCIVLSCNHLACFKVEQEEWFQKLILLEELSFLACRNLQSLPTSLVTFSSIKKLSIGLCPEIKSLPENGLPASLKELRIWGCPSLKERCVKDQGLDWQLIAHVPFIFIDGETVQIL</sequence>
<dbReference type="InterPro" id="IPR032675">
    <property type="entry name" value="LRR_dom_sf"/>
</dbReference>